<reference evidence="7" key="1">
    <citation type="submission" date="2020-05" db="EMBL/GenBank/DDBJ databases">
        <title>Mycena genomes resolve the evolution of fungal bioluminescence.</title>
        <authorList>
            <person name="Tsai I.J."/>
        </authorList>
    </citation>
    <scope>NUCLEOTIDE SEQUENCE</scope>
    <source>
        <strain evidence="7">110903Hualien_Pintung</strain>
    </source>
</reference>
<dbReference type="GO" id="GO:0071949">
    <property type="term" value="F:FAD binding"/>
    <property type="evidence" value="ECO:0007669"/>
    <property type="project" value="InterPro"/>
</dbReference>
<dbReference type="Gene3D" id="4.10.280.10">
    <property type="entry name" value="Helix-loop-helix DNA-binding domain"/>
    <property type="match status" value="1"/>
</dbReference>
<evidence type="ECO:0000256" key="5">
    <source>
        <dbReference type="SAM" id="MobiDB-lite"/>
    </source>
</evidence>
<feature type="domain" description="BHLH" evidence="6">
    <location>
        <begin position="682"/>
        <end position="734"/>
    </location>
</feature>
<accession>A0A8H6TKK8</accession>
<evidence type="ECO:0000256" key="1">
    <source>
        <dbReference type="ARBA" id="ARBA00001974"/>
    </source>
</evidence>
<evidence type="ECO:0000259" key="6">
    <source>
        <dbReference type="PROSITE" id="PS50888"/>
    </source>
</evidence>
<dbReference type="PRINTS" id="PR00420">
    <property type="entry name" value="RNGMNOXGNASE"/>
</dbReference>
<organism evidence="7 8">
    <name type="scientific">Mycena chlorophos</name>
    <name type="common">Agaric fungus</name>
    <name type="synonym">Agaricus chlorophos</name>
    <dbReference type="NCBI Taxonomy" id="658473"/>
    <lineage>
        <taxon>Eukaryota</taxon>
        <taxon>Fungi</taxon>
        <taxon>Dikarya</taxon>
        <taxon>Basidiomycota</taxon>
        <taxon>Agaricomycotina</taxon>
        <taxon>Agaricomycetes</taxon>
        <taxon>Agaricomycetidae</taxon>
        <taxon>Agaricales</taxon>
        <taxon>Marasmiineae</taxon>
        <taxon>Mycenaceae</taxon>
        <taxon>Mycena</taxon>
    </lineage>
</organism>
<evidence type="ECO:0000256" key="4">
    <source>
        <dbReference type="ARBA" id="ARBA00023002"/>
    </source>
</evidence>
<proteinExistence type="predicted"/>
<dbReference type="PANTHER" id="PTHR43004:SF19">
    <property type="entry name" value="BINDING MONOOXYGENASE, PUTATIVE (JCVI)-RELATED"/>
    <property type="match status" value="1"/>
</dbReference>
<dbReference type="EMBL" id="JACAZE010000004">
    <property type="protein sequence ID" value="KAF7318447.1"/>
    <property type="molecule type" value="Genomic_DNA"/>
</dbReference>
<dbReference type="Gene3D" id="3.30.70.2450">
    <property type="match status" value="1"/>
</dbReference>
<comment type="cofactor">
    <cofactor evidence="1">
        <name>FAD</name>
        <dbReference type="ChEBI" id="CHEBI:57692"/>
    </cofactor>
</comment>
<dbReference type="SUPFAM" id="SSF51905">
    <property type="entry name" value="FAD/NAD(P)-binding domain"/>
    <property type="match status" value="1"/>
</dbReference>
<dbReference type="InterPro" id="IPR036188">
    <property type="entry name" value="FAD/NAD-bd_sf"/>
</dbReference>
<keyword evidence="2" id="KW-0285">Flavoprotein</keyword>
<dbReference type="AlphaFoldDB" id="A0A8H6TKK8"/>
<dbReference type="InterPro" id="IPR011598">
    <property type="entry name" value="bHLH_dom"/>
</dbReference>
<protein>
    <submittedName>
        <fullName evidence="7">BHLH domain-containing protein</fullName>
    </submittedName>
</protein>
<dbReference type="OrthoDB" id="2690153at2759"/>
<feature type="region of interest" description="Disordered" evidence="5">
    <location>
        <begin position="592"/>
        <end position="688"/>
    </location>
</feature>
<dbReference type="Gene3D" id="3.50.50.60">
    <property type="entry name" value="FAD/NAD(P)-binding domain"/>
    <property type="match status" value="1"/>
</dbReference>
<comment type="caution">
    <text evidence="7">The sequence shown here is derived from an EMBL/GenBank/DDBJ whole genome shotgun (WGS) entry which is preliminary data.</text>
</comment>
<dbReference type="InterPro" id="IPR036638">
    <property type="entry name" value="HLH_DNA-bd_sf"/>
</dbReference>
<keyword evidence="3" id="KW-0274">FAD</keyword>
<evidence type="ECO:0000313" key="7">
    <source>
        <dbReference type="EMBL" id="KAF7318447.1"/>
    </source>
</evidence>
<dbReference type="GO" id="GO:0046983">
    <property type="term" value="F:protein dimerization activity"/>
    <property type="evidence" value="ECO:0007669"/>
    <property type="project" value="InterPro"/>
</dbReference>
<dbReference type="PANTHER" id="PTHR43004">
    <property type="entry name" value="TRK SYSTEM POTASSIUM UPTAKE PROTEIN"/>
    <property type="match status" value="1"/>
</dbReference>
<evidence type="ECO:0000256" key="2">
    <source>
        <dbReference type="ARBA" id="ARBA00022630"/>
    </source>
</evidence>
<dbReference type="InterPro" id="IPR002938">
    <property type="entry name" value="FAD-bd"/>
</dbReference>
<dbReference type="GO" id="GO:0016709">
    <property type="term" value="F:oxidoreductase activity, acting on paired donors, with incorporation or reduction of molecular oxygen, NAD(P)H as one donor, and incorporation of one atom of oxygen"/>
    <property type="evidence" value="ECO:0007669"/>
    <property type="project" value="UniProtKB-ARBA"/>
</dbReference>
<feature type="compositionally biased region" description="Acidic residues" evidence="5">
    <location>
        <begin position="656"/>
        <end position="669"/>
    </location>
</feature>
<dbReference type="SMART" id="SM00353">
    <property type="entry name" value="HLH"/>
    <property type="match status" value="1"/>
</dbReference>
<evidence type="ECO:0000313" key="8">
    <source>
        <dbReference type="Proteomes" id="UP000613580"/>
    </source>
</evidence>
<dbReference type="Pfam" id="PF00010">
    <property type="entry name" value="HLH"/>
    <property type="match status" value="1"/>
</dbReference>
<evidence type="ECO:0000256" key="3">
    <source>
        <dbReference type="ARBA" id="ARBA00022827"/>
    </source>
</evidence>
<dbReference type="SUPFAM" id="SSF47459">
    <property type="entry name" value="HLH, helix-loop-helix DNA-binding domain"/>
    <property type="match status" value="1"/>
</dbReference>
<sequence>MRRLKARARILCSALYVWIMPNSPSVLIAGAGPSGLVLALILAKNGISVRIIDKEQSFRAGSRGSGIQPRTLELYAQLGVYDSVRALGEYVPEVHMYKPGDPEPFKKIPLAEYIEPTPGIPYPNSVLVPQYQHEAALRDHLAQFGVSVELGTELRSFENTTPDSVIATMVKHQDDGSEQVETTSFEWVVGADGARSVVRKGLGLSFLGESQEDMGMAVADIEVHGLDPKSWHRWAAAPRHFILRAQHSSSNIFTLVYVCPPDEIPSSGFTKDDFILAFYEITQRRDITFGEMTWSSRYRPNIRMVDRMHVGRVFVVGDAAHCHSPAGGQGLNSSVQDSANLGWKLALVQKGLAAPKLLETYGEERLRVIAQMLSLTTELYKTVVGTFKARYPSVRQQLGTDAAEEEAASVEKMAAVRKGGEMSMLGVNYRGSSIVSETITVASGSAANSNPPAPASAYDKPDVLALGAKPAYRAPDAPGLHTATGDATRLFRIFTVTRHTVLLFAPPDADADVKGILAFLRTLPAGAVLSVRILPAGSPCPPPSQTADSEFALTLEDAGGHAYKEYGFAAPHDAHLAPAAVVAAHTPETFWRPHMASPSSASSSSSGASSPPPAPRRRTLPALSPISDLEIDDEFTGSLRRRPTNTRSASSASPDASDDRDIDPEVDELDPSHLPAPENVAARKASHNAIERARRDKLNARIIQLGSLLPSLSSVRRPSRLAITKSSIAHVHLARRHRLLAMTQLGRMAGEHAAMVDEVNRWRSRAGIPLLPRGDPERGLRAMQALDEALMEPVGTMNEDEFDERFSEAAFESEPPYPQPPAQTAGARARKSKASPQRFAYHLPPVGSFDFPYPSPAPFKLEPLSLPAADGWW</sequence>
<dbReference type="PROSITE" id="PS50888">
    <property type="entry name" value="BHLH"/>
    <property type="match status" value="1"/>
</dbReference>
<dbReference type="Pfam" id="PF01494">
    <property type="entry name" value="FAD_binding_3"/>
    <property type="match status" value="1"/>
</dbReference>
<name>A0A8H6TKK8_MYCCL</name>
<dbReference type="InterPro" id="IPR050641">
    <property type="entry name" value="RIFMO-like"/>
</dbReference>
<keyword evidence="4" id="KW-0560">Oxidoreductase</keyword>
<keyword evidence="8" id="KW-1185">Reference proteome</keyword>
<feature type="compositionally biased region" description="Low complexity" evidence="5">
    <location>
        <begin position="596"/>
        <end position="609"/>
    </location>
</feature>
<feature type="region of interest" description="Disordered" evidence="5">
    <location>
        <begin position="809"/>
        <end position="837"/>
    </location>
</feature>
<dbReference type="Proteomes" id="UP000613580">
    <property type="component" value="Unassembled WGS sequence"/>
</dbReference>
<gene>
    <name evidence="7" type="ORF">HMN09_00353900</name>
</gene>